<feature type="compositionally biased region" description="Polar residues" evidence="2">
    <location>
        <begin position="83"/>
        <end position="92"/>
    </location>
</feature>
<dbReference type="EMBL" id="MCGT01000013">
    <property type="protein sequence ID" value="ORX54579.1"/>
    <property type="molecule type" value="Genomic_DNA"/>
</dbReference>
<evidence type="ECO:0000313" key="4">
    <source>
        <dbReference type="Proteomes" id="UP000242146"/>
    </source>
</evidence>
<reference evidence="3 4" key="1">
    <citation type="submission" date="2016-07" db="EMBL/GenBank/DDBJ databases">
        <title>Pervasive Adenine N6-methylation of Active Genes in Fungi.</title>
        <authorList>
            <consortium name="DOE Joint Genome Institute"/>
            <person name="Mondo S.J."/>
            <person name="Dannebaum R.O."/>
            <person name="Kuo R.C."/>
            <person name="Labutti K."/>
            <person name="Haridas S."/>
            <person name="Kuo A."/>
            <person name="Salamov A."/>
            <person name="Ahrendt S.R."/>
            <person name="Lipzen A."/>
            <person name="Sullivan W."/>
            <person name="Andreopoulos W.B."/>
            <person name="Clum A."/>
            <person name="Lindquist E."/>
            <person name="Daum C."/>
            <person name="Ramamoorthy G.K."/>
            <person name="Gryganskyi A."/>
            <person name="Culley D."/>
            <person name="Magnuson J.K."/>
            <person name="James T.Y."/>
            <person name="O'Malley M.A."/>
            <person name="Stajich J.E."/>
            <person name="Spatafora J.W."/>
            <person name="Visel A."/>
            <person name="Grigoriev I.V."/>
        </authorList>
    </citation>
    <scope>NUCLEOTIDE SEQUENCE [LARGE SCALE GENOMIC DNA]</scope>
    <source>
        <strain evidence="3 4">NRRL 3301</strain>
    </source>
</reference>
<comment type="similarity">
    <text evidence="1">Belongs to the phosphatase 2A regulatory subunit.</text>
</comment>
<dbReference type="PANTHER" id="PTHR10257">
    <property type="entry name" value="SERINE/THREONINE PROTEIN PHOSPHATASE 2A PP2A REGULATORY SUBUNIT B"/>
    <property type="match status" value="1"/>
</dbReference>
<dbReference type="AlphaFoldDB" id="A0A1X2GIP3"/>
<accession>A0A1X2GIP3</accession>
<dbReference type="SUPFAM" id="SSF48371">
    <property type="entry name" value="ARM repeat"/>
    <property type="match status" value="1"/>
</dbReference>
<dbReference type="Gene3D" id="1.25.10.10">
    <property type="entry name" value="Leucine-rich Repeat Variant"/>
    <property type="match status" value="1"/>
</dbReference>
<name>A0A1X2GIP3_9FUNG</name>
<organism evidence="3 4">
    <name type="scientific">Hesseltinella vesiculosa</name>
    <dbReference type="NCBI Taxonomy" id="101127"/>
    <lineage>
        <taxon>Eukaryota</taxon>
        <taxon>Fungi</taxon>
        <taxon>Fungi incertae sedis</taxon>
        <taxon>Mucoromycota</taxon>
        <taxon>Mucoromycotina</taxon>
        <taxon>Mucoromycetes</taxon>
        <taxon>Mucorales</taxon>
        <taxon>Cunninghamellaceae</taxon>
        <taxon>Hesseltinella</taxon>
    </lineage>
</organism>
<protein>
    <recommendedName>
        <fullName evidence="1">Serine/threonine-protein phosphatase 2A 56 kDa regulatory subunit</fullName>
    </recommendedName>
</protein>
<dbReference type="PANTHER" id="PTHR10257:SF3">
    <property type="entry name" value="SERINE_THREONINE-PROTEIN PHOSPHATASE 2A 56 KDA REGULATORY SUBUNIT GAMMA ISOFORM"/>
    <property type="match status" value="1"/>
</dbReference>
<feature type="compositionally biased region" description="Basic and acidic residues" evidence="2">
    <location>
        <begin position="1"/>
        <end position="14"/>
    </location>
</feature>
<keyword evidence="4" id="KW-1185">Reference proteome</keyword>
<dbReference type="InterPro" id="IPR002554">
    <property type="entry name" value="PP2A_B56"/>
</dbReference>
<dbReference type="STRING" id="101127.A0A1X2GIP3"/>
<dbReference type="OrthoDB" id="10264446at2759"/>
<comment type="function">
    <text evidence="1">The B regulatory subunit might modulate substrate selectivity and catalytic activity, and also might direct the localization of the catalytic enzyme to a particular subcellular compartment.</text>
</comment>
<evidence type="ECO:0000313" key="3">
    <source>
        <dbReference type="EMBL" id="ORX54579.1"/>
    </source>
</evidence>
<evidence type="ECO:0000256" key="2">
    <source>
        <dbReference type="SAM" id="MobiDB-lite"/>
    </source>
</evidence>
<dbReference type="GO" id="GO:0007165">
    <property type="term" value="P:signal transduction"/>
    <property type="evidence" value="ECO:0007669"/>
    <property type="project" value="InterPro"/>
</dbReference>
<feature type="region of interest" description="Disordered" evidence="2">
    <location>
        <begin position="1"/>
        <end position="92"/>
    </location>
</feature>
<evidence type="ECO:0000256" key="1">
    <source>
        <dbReference type="PIRNR" id="PIRNR028043"/>
    </source>
</evidence>
<dbReference type="Proteomes" id="UP000242146">
    <property type="component" value="Unassembled WGS sequence"/>
</dbReference>
<comment type="caution">
    <text evidence="3">The sequence shown here is derived from an EMBL/GenBank/DDBJ whole genome shotgun (WGS) entry which is preliminary data.</text>
</comment>
<dbReference type="Pfam" id="PF01603">
    <property type="entry name" value="B56"/>
    <property type="match status" value="1"/>
</dbReference>
<dbReference type="FunFam" id="1.25.10.10:FF:000353">
    <property type="entry name" value="Serine/threonine-protein phosphatase 2A 56 kDa regulatory subunit"/>
    <property type="match status" value="1"/>
</dbReference>
<dbReference type="InterPro" id="IPR011989">
    <property type="entry name" value="ARM-like"/>
</dbReference>
<sequence>MMKGIKDVLTRRSSSDNSGEIKFGKPKNKTKALDTPSIQLHPTESPPPVDDKRSEKSKKRKKTEAILPNDQAQKLPTSPPPNTTAIKSTVTSSSIAKTIRQELIMKPNAMSKLKASITPKDTVLPVGKSPRRRKSSRFHIHDQLQQDLERYPHFKGKSENKGRRRKTFFLEVPVSQRQELFSRKLAQCTVLFDFTEPTAHIKSKEIKRQALQELTEYVAVTKNAVPDILYPKVIRMVSVNLFRTIPPPLNPLEEEELDEDEEDPVLESAWPHLQLVYEFFLRFVESPDFNVQLAKKYIDEQFILQVLDLFDSEDPRERDLLKTTLHRLYGKFLGHRAFIRKSINHIFYQYIYETDRFNGIAELLEILGRQGRKLHTCIINGFALPLKQEHKTFLFKALVPLHKPSGIASYYPQLVYCVVQFLEKDSGLTKEVVSQLLRLWPKTNSAKEVMFLNEMEEIIDITDSPTFSQMMAPFCQRLASSIGSTHFQVAERALLFWNNDYFLNLLHDHIQELLPILYPVLYENAKIHWNRTIHTLIYNALKLTMDMNGQLFDQCSKNYQLELQNREKHKSDRDRIWKKLEDMALDEKQPKN</sequence>
<gene>
    <name evidence="3" type="ORF">DM01DRAFT_1305232</name>
</gene>
<dbReference type="GO" id="GO:0019888">
    <property type="term" value="F:protein phosphatase regulator activity"/>
    <property type="evidence" value="ECO:0007669"/>
    <property type="project" value="UniProtKB-UniRule"/>
</dbReference>
<proteinExistence type="inferred from homology"/>
<dbReference type="PIRSF" id="PIRSF028043">
    <property type="entry name" value="PP2A_B56"/>
    <property type="match status" value="1"/>
</dbReference>
<dbReference type="GO" id="GO:0000159">
    <property type="term" value="C:protein phosphatase type 2A complex"/>
    <property type="evidence" value="ECO:0007669"/>
    <property type="project" value="UniProtKB-UniRule"/>
</dbReference>
<dbReference type="InterPro" id="IPR016024">
    <property type="entry name" value="ARM-type_fold"/>
</dbReference>